<dbReference type="FunFam" id="2.130.10.30:FF:000028">
    <property type="entry name" value="PH, RCC1 and FYVE domains-containing protein 1"/>
    <property type="match status" value="1"/>
</dbReference>
<keyword evidence="1" id="KW-0479">Metal-binding</keyword>
<keyword evidence="3 5" id="KW-0863">Zinc-finger</keyword>
<evidence type="ECO:0000259" key="9">
    <source>
        <dbReference type="PROSITE" id="PS51514"/>
    </source>
</evidence>
<sequence>MQQRLSNGDALRFSISSVPSSSSQGSGQEDCESLGDVYVWGEIWCDNKCDNTDGANSFCSKTDALFPKSLVSNFVLDVHQIACGVNHASLVTRQGEVFSWGEESGGRLGFGSHVDVSKPQPVEFLSASSVNNVACGEYHTCAVSVSGDLFTWGDGTYNSGVLGHGTDVSHWIPKRVTGPLEGIEVISVACGTWHSALVTSTGKLFTFGSGSFGVLGHGNRENAPYPREVQTLTLNGLKSIKVACGVWHSAAIIEIPGQSSSNAACRKLFTWGDGDKFRLGHGDKNVRLFPTLVKSLIDFNFQQIACGHTITIGLTTSGRVFTMGSTAHGQLGNHQTDGKLPFPVQNRLANEIVEDIACGSYHVAVLTSRSEVFTWGKGENGRLGHGDTEDRKTPTLVESLKDRHVKSISCGSKFTASVCIHKWVSGADQSICSGCRQAFGFTRKRHNCYNCGLVHCHACSSNKILRAILAPAPSKPHRVCDSCFAKVKTAESAGNQTIIRKEIATSTRERVELRPSKYLFLPTKQLGKVVQTKHRKTGSLSQTKDISGSSTVSSTLHGTLNQIVTSQTTTMNSRPASPPIGRSSSPLSESSQSSVDSLKKTNQLLNKEVLNLQGQVKSLKQKCEIHDAECLKQEKKAKESISLATKESFKCNQVVQVVKSIAEQLKDISKAIPSEAKDLLLMQEQAETLLRTYSEMKMSRTDHQAISEGSSFADDNSAESVSRFSQIALLKSKSMKEGEFDEKFEPGVYVTLVRNQEGTKVFRRIRFSKKRFAEQQAEEWWKLNQERVMKKYSNPSTDAPSSIS</sequence>
<evidence type="ECO:0000256" key="6">
    <source>
        <dbReference type="PROSITE-ProRule" id="PRU00235"/>
    </source>
</evidence>
<keyword evidence="11" id="KW-1185">Reference proteome</keyword>
<feature type="repeat" description="RCC1" evidence="6">
    <location>
        <begin position="318"/>
        <end position="369"/>
    </location>
</feature>
<feature type="domain" description="FYVE-type" evidence="8">
    <location>
        <begin position="426"/>
        <end position="488"/>
    </location>
</feature>
<dbReference type="Proteomes" id="UP000036987">
    <property type="component" value="Unassembled WGS sequence"/>
</dbReference>
<evidence type="ECO:0000313" key="11">
    <source>
        <dbReference type="Proteomes" id="UP000036987"/>
    </source>
</evidence>
<dbReference type="InterPro" id="IPR013083">
    <property type="entry name" value="Znf_RING/FYVE/PHD"/>
</dbReference>
<protein>
    <submittedName>
        <fullName evidence="10">Regulator of chromosome condensation (RCC1) family protein</fullName>
    </submittedName>
</protein>
<dbReference type="AlphaFoldDB" id="A0A0K9NUU7"/>
<dbReference type="PANTHER" id="PTHR22870">
    <property type="entry name" value="REGULATOR OF CHROMOSOME CONDENSATION"/>
    <property type="match status" value="1"/>
</dbReference>
<feature type="region of interest" description="Disordered" evidence="7">
    <location>
        <begin position="531"/>
        <end position="598"/>
    </location>
</feature>
<feature type="compositionally biased region" description="Low complexity" evidence="7">
    <location>
        <begin position="583"/>
        <end position="596"/>
    </location>
</feature>
<dbReference type="InterPro" id="IPR011011">
    <property type="entry name" value="Znf_FYVE_PHD"/>
</dbReference>
<dbReference type="GO" id="GO:0008270">
    <property type="term" value="F:zinc ion binding"/>
    <property type="evidence" value="ECO:0007669"/>
    <property type="project" value="UniProtKB-KW"/>
</dbReference>
<dbReference type="PRINTS" id="PR00633">
    <property type="entry name" value="RCCNDNSATION"/>
</dbReference>
<dbReference type="InterPro" id="IPR000306">
    <property type="entry name" value="Znf_FYVE"/>
</dbReference>
<dbReference type="SUPFAM" id="SSF57903">
    <property type="entry name" value="FYVE/PHD zinc finger"/>
    <property type="match status" value="1"/>
</dbReference>
<dbReference type="SMART" id="SM00064">
    <property type="entry name" value="FYVE"/>
    <property type="match status" value="1"/>
</dbReference>
<dbReference type="InterPro" id="IPR009091">
    <property type="entry name" value="RCC1/BLIP-II"/>
</dbReference>
<dbReference type="InterPro" id="IPR013591">
    <property type="entry name" value="Brevis_radix_dom"/>
</dbReference>
<dbReference type="Gene3D" id="2.130.10.30">
    <property type="entry name" value="Regulator of chromosome condensation 1/beta-lactamase-inhibitor protein II"/>
    <property type="match status" value="2"/>
</dbReference>
<dbReference type="STRING" id="29655.A0A0K9NUU7"/>
<dbReference type="Pfam" id="PF25390">
    <property type="entry name" value="WD40_RLD"/>
    <property type="match status" value="1"/>
</dbReference>
<dbReference type="Pfam" id="PF13713">
    <property type="entry name" value="BRX_N"/>
    <property type="match status" value="1"/>
</dbReference>
<dbReference type="PANTHER" id="PTHR22870:SF352">
    <property type="entry name" value="REGULATOR OF CHROMOSOME CONDENSATION (RCC1) FAMILY PROTEIN"/>
    <property type="match status" value="1"/>
</dbReference>
<keyword evidence="4" id="KW-0862">Zinc</keyword>
<dbReference type="InterPro" id="IPR017455">
    <property type="entry name" value="Znf_FYVE-rel"/>
</dbReference>
<feature type="compositionally biased region" description="Polar residues" evidence="7">
    <location>
        <begin position="538"/>
        <end position="575"/>
    </location>
</feature>
<comment type="caution">
    <text evidence="10">The sequence shown here is derived from an EMBL/GenBank/DDBJ whole genome shotgun (WGS) entry which is preliminary data.</text>
</comment>
<dbReference type="PROSITE" id="PS50178">
    <property type="entry name" value="ZF_FYVE"/>
    <property type="match status" value="1"/>
</dbReference>
<feature type="repeat" description="RCC1" evidence="6">
    <location>
        <begin position="266"/>
        <end position="317"/>
    </location>
</feature>
<gene>
    <name evidence="10" type="ORF">ZOSMA_5G02760</name>
</gene>
<dbReference type="EMBL" id="LFYR01001623">
    <property type="protein sequence ID" value="KMZ60408.1"/>
    <property type="molecule type" value="Genomic_DNA"/>
</dbReference>
<feature type="repeat" description="RCC1" evidence="6">
    <location>
        <begin position="370"/>
        <end position="421"/>
    </location>
</feature>
<proteinExistence type="predicted"/>
<organism evidence="10 11">
    <name type="scientific">Zostera marina</name>
    <name type="common">Eelgrass</name>
    <dbReference type="NCBI Taxonomy" id="29655"/>
    <lineage>
        <taxon>Eukaryota</taxon>
        <taxon>Viridiplantae</taxon>
        <taxon>Streptophyta</taxon>
        <taxon>Embryophyta</taxon>
        <taxon>Tracheophyta</taxon>
        <taxon>Spermatophyta</taxon>
        <taxon>Magnoliopsida</taxon>
        <taxon>Liliopsida</taxon>
        <taxon>Zosteraceae</taxon>
        <taxon>Zostera</taxon>
    </lineage>
</organism>
<evidence type="ECO:0000256" key="5">
    <source>
        <dbReference type="PROSITE-ProRule" id="PRU00091"/>
    </source>
</evidence>
<dbReference type="Pfam" id="PF01363">
    <property type="entry name" value="FYVE"/>
    <property type="match status" value="1"/>
</dbReference>
<feature type="repeat" description="RCC1" evidence="6">
    <location>
        <begin position="95"/>
        <end position="146"/>
    </location>
</feature>
<dbReference type="InterPro" id="IPR051210">
    <property type="entry name" value="Ub_ligase/GEF_domain"/>
</dbReference>
<dbReference type="Gene3D" id="3.30.40.10">
    <property type="entry name" value="Zinc/RING finger domain, C3HC4 (zinc finger)"/>
    <property type="match status" value="1"/>
</dbReference>
<dbReference type="PROSITE" id="PS00626">
    <property type="entry name" value="RCC1_2"/>
    <property type="match status" value="1"/>
</dbReference>
<feature type="domain" description="BRX" evidence="9">
    <location>
        <begin position="738"/>
        <end position="793"/>
    </location>
</feature>
<evidence type="ECO:0000259" key="8">
    <source>
        <dbReference type="PROSITE" id="PS50178"/>
    </source>
</evidence>
<evidence type="ECO:0000256" key="4">
    <source>
        <dbReference type="ARBA" id="ARBA00022833"/>
    </source>
</evidence>
<feature type="repeat" description="RCC1" evidence="6">
    <location>
        <begin position="147"/>
        <end position="201"/>
    </location>
</feature>
<name>A0A0K9NUU7_ZOSMR</name>
<evidence type="ECO:0000256" key="7">
    <source>
        <dbReference type="SAM" id="MobiDB-lite"/>
    </source>
</evidence>
<keyword evidence="2" id="KW-0677">Repeat</keyword>
<evidence type="ECO:0000313" key="10">
    <source>
        <dbReference type="EMBL" id="KMZ60408.1"/>
    </source>
</evidence>
<feature type="repeat" description="RCC1" evidence="6">
    <location>
        <begin position="202"/>
        <end position="255"/>
    </location>
</feature>
<dbReference type="Pfam" id="PF08381">
    <property type="entry name" value="BRX"/>
    <property type="match status" value="1"/>
</dbReference>
<dbReference type="PROSITE" id="PS50012">
    <property type="entry name" value="RCC1_3"/>
    <property type="match status" value="6"/>
</dbReference>
<dbReference type="InterPro" id="IPR058923">
    <property type="entry name" value="RCC1-like_dom"/>
</dbReference>
<reference evidence="11" key="1">
    <citation type="journal article" date="2016" name="Nature">
        <title>The genome of the seagrass Zostera marina reveals angiosperm adaptation to the sea.</title>
        <authorList>
            <person name="Olsen J.L."/>
            <person name="Rouze P."/>
            <person name="Verhelst B."/>
            <person name="Lin Y.-C."/>
            <person name="Bayer T."/>
            <person name="Collen J."/>
            <person name="Dattolo E."/>
            <person name="De Paoli E."/>
            <person name="Dittami S."/>
            <person name="Maumus F."/>
            <person name="Michel G."/>
            <person name="Kersting A."/>
            <person name="Lauritano C."/>
            <person name="Lohaus R."/>
            <person name="Toepel M."/>
            <person name="Tonon T."/>
            <person name="Vanneste K."/>
            <person name="Amirebrahimi M."/>
            <person name="Brakel J."/>
            <person name="Bostroem C."/>
            <person name="Chovatia M."/>
            <person name="Grimwood J."/>
            <person name="Jenkins J.W."/>
            <person name="Jueterbock A."/>
            <person name="Mraz A."/>
            <person name="Stam W.T."/>
            <person name="Tice H."/>
            <person name="Bornberg-Bauer E."/>
            <person name="Green P.J."/>
            <person name="Pearson G.A."/>
            <person name="Procaccini G."/>
            <person name="Duarte C.M."/>
            <person name="Schmutz J."/>
            <person name="Reusch T.B.H."/>
            <person name="Van de Peer Y."/>
        </authorList>
    </citation>
    <scope>NUCLEOTIDE SEQUENCE [LARGE SCALE GENOMIC DNA]</scope>
    <source>
        <strain evidence="11">cv. Finnish</strain>
    </source>
</reference>
<dbReference type="InterPro" id="IPR000408">
    <property type="entry name" value="Reg_chr_condens"/>
</dbReference>
<evidence type="ECO:0000256" key="3">
    <source>
        <dbReference type="ARBA" id="ARBA00022771"/>
    </source>
</evidence>
<dbReference type="SUPFAM" id="SSF50985">
    <property type="entry name" value="RCC1/BLIP-II"/>
    <property type="match status" value="1"/>
</dbReference>
<accession>A0A0K9NUU7</accession>
<dbReference type="OrthoDB" id="5981550at2759"/>
<dbReference type="InterPro" id="IPR027988">
    <property type="entry name" value="BRX_N"/>
</dbReference>
<dbReference type="PROSITE" id="PS51514">
    <property type="entry name" value="BRX"/>
    <property type="match status" value="1"/>
</dbReference>
<evidence type="ECO:0000256" key="1">
    <source>
        <dbReference type="ARBA" id="ARBA00022723"/>
    </source>
</evidence>
<evidence type="ECO:0000256" key="2">
    <source>
        <dbReference type="ARBA" id="ARBA00022737"/>
    </source>
</evidence>